<sequence>MYLKCSSRRTRARLSRVDRLRPNDVRFLAMLSACAHARLFDEGLQLGMCDALIDLFPAVEELRYAMPHSRCVSSSAVVLVEWSDLHFLA</sequence>
<dbReference type="OrthoDB" id="1166441at2759"/>
<proteinExistence type="predicted"/>
<organism evidence="1 2">
    <name type="scientific">Oryza meyeriana var. granulata</name>
    <dbReference type="NCBI Taxonomy" id="110450"/>
    <lineage>
        <taxon>Eukaryota</taxon>
        <taxon>Viridiplantae</taxon>
        <taxon>Streptophyta</taxon>
        <taxon>Embryophyta</taxon>
        <taxon>Tracheophyta</taxon>
        <taxon>Spermatophyta</taxon>
        <taxon>Magnoliopsida</taxon>
        <taxon>Liliopsida</taxon>
        <taxon>Poales</taxon>
        <taxon>Poaceae</taxon>
        <taxon>BOP clade</taxon>
        <taxon>Oryzoideae</taxon>
        <taxon>Oryzeae</taxon>
        <taxon>Oryzinae</taxon>
        <taxon>Oryza</taxon>
        <taxon>Oryza meyeriana</taxon>
    </lineage>
</organism>
<keyword evidence="2" id="KW-1185">Reference proteome</keyword>
<comment type="caution">
    <text evidence="1">The sequence shown here is derived from an EMBL/GenBank/DDBJ whole genome shotgun (WGS) entry which is preliminary data.</text>
</comment>
<name>A0A6G1BPE4_9ORYZ</name>
<dbReference type="AlphaFoldDB" id="A0A6G1BPE4"/>
<evidence type="ECO:0000313" key="2">
    <source>
        <dbReference type="Proteomes" id="UP000479710"/>
    </source>
</evidence>
<reference evidence="1 2" key="1">
    <citation type="submission" date="2019-11" db="EMBL/GenBank/DDBJ databases">
        <title>Whole genome sequence of Oryza granulata.</title>
        <authorList>
            <person name="Li W."/>
        </authorList>
    </citation>
    <scope>NUCLEOTIDE SEQUENCE [LARGE SCALE GENOMIC DNA]</scope>
    <source>
        <strain evidence="2">cv. Menghai</strain>
        <tissue evidence="1">Leaf</tissue>
    </source>
</reference>
<dbReference type="EMBL" id="SPHZ02000012">
    <property type="protein sequence ID" value="KAF0889661.1"/>
    <property type="molecule type" value="Genomic_DNA"/>
</dbReference>
<evidence type="ECO:0000313" key="1">
    <source>
        <dbReference type="EMBL" id="KAF0889661.1"/>
    </source>
</evidence>
<dbReference type="Proteomes" id="UP000479710">
    <property type="component" value="Unassembled WGS sequence"/>
</dbReference>
<gene>
    <name evidence="1" type="ORF">E2562_030142</name>
</gene>
<accession>A0A6G1BPE4</accession>
<protein>
    <submittedName>
        <fullName evidence="1">Uncharacterized protein</fullName>
    </submittedName>
</protein>